<dbReference type="AlphaFoldDB" id="A0A161PKH6"/>
<dbReference type="Gene3D" id="1.20.1250.20">
    <property type="entry name" value="MFS general substrate transporter like domains"/>
    <property type="match status" value="2"/>
</dbReference>
<evidence type="ECO:0000313" key="10">
    <source>
        <dbReference type="Proteomes" id="UP000075806"/>
    </source>
</evidence>
<dbReference type="PANTHER" id="PTHR43266:SF2">
    <property type="entry name" value="MAJOR FACILITATOR SUPERFAMILY (MFS) PROFILE DOMAIN-CONTAINING PROTEIN"/>
    <property type="match status" value="1"/>
</dbReference>
<feature type="transmembrane region" description="Helical" evidence="7">
    <location>
        <begin position="340"/>
        <end position="365"/>
    </location>
</feature>
<feature type="transmembrane region" description="Helical" evidence="7">
    <location>
        <begin position="39"/>
        <end position="60"/>
    </location>
</feature>
<feature type="transmembrane region" description="Helical" evidence="7">
    <location>
        <begin position="252"/>
        <end position="274"/>
    </location>
</feature>
<feature type="transmembrane region" description="Helical" evidence="7">
    <location>
        <begin position="7"/>
        <end position="33"/>
    </location>
</feature>
<dbReference type="CDD" id="cd06173">
    <property type="entry name" value="MFS_MefA_like"/>
    <property type="match status" value="1"/>
</dbReference>
<reference evidence="9" key="1">
    <citation type="submission" date="2016-02" db="EMBL/GenBank/DDBJ databases">
        <title>Genome sequence of Bacillus trypoxylicola KCTC 13244(T).</title>
        <authorList>
            <person name="Jeong H."/>
            <person name="Park S.-H."/>
            <person name="Choi S.-K."/>
        </authorList>
    </citation>
    <scope>NUCLEOTIDE SEQUENCE [LARGE SCALE GENOMIC DNA]</scope>
    <source>
        <strain evidence="9">KCTC 13244</strain>
    </source>
</reference>
<dbReference type="PRINTS" id="PR01988">
    <property type="entry name" value="EXPORTERBACE"/>
</dbReference>
<proteinExistence type="predicted"/>
<evidence type="ECO:0000256" key="1">
    <source>
        <dbReference type="ARBA" id="ARBA00004651"/>
    </source>
</evidence>
<evidence type="ECO:0000313" key="9">
    <source>
        <dbReference type="EMBL" id="KYG34420.1"/>
    </source>
</evidence>
<keyword evidence="2" id="KW-0813">Transport</keyword>
<evidence type="ECO:0000256" key="4">
    <source>
        <dbReference type="ARBA" id="ARBA00022692"/>
    </source>
</evidence>
<dbReference type="RefSeq" id="WP_061947580.1">
    <property type="nucleotide sequence ID" value="NZ_LTAO01000002.1"/>
</dbReference>
<dbReference type="STRING" id="519424.AZF04_14645"/>
<protein>
    <submittedName>
        <fullName evidence="9">Permease</fullName>
    </submittedName>
</protein>
<comment type="subcellular location">
    <subcellularLocation>
        <location evidence="1">Cell membrane</location>
        <topology evidence="1">Multi-pass membrane protein</topology>
    </subcellularLocation>
</comment>
<dbReference type="SUPFAM" id="SSF103473">
    <property type="entry name" value="MFS general substrate transporter"/>
    <property type="match status" value="1"/>
</dbReference>
<accession>A0A161PKH6</accession>
<dbReference type="GO" id="GO:0005886">
    <property type="term" value="C:plasma membrane"/>
    <property type="evidence" value="ECO:0007669"/>
    <property type="project" value="UniProtKB-SubCell"/>
</dbReference>
<dbReference type="PANTHER" id="PTHR43266">
    <property type="entry name" value="MACROLIDE-EFFLUX PROTEIN"/>
    <property type="match status" value="1"/>
</dbReference>
<gene>
    <name evidence="9" type="ORF">AZF04_14645</name>
</gene>
<feature type="domain" description="Major facilitator superfamily (MFS) profile" evidence="8">
    <location>
        <begin position="7"/>
        <end position="394"/>
    </location>
</feature>
<dbReference type="GO" id="GO:0022857">
    <property type="term" value="F:transmembrane transporter activity"/>
    <property type="evidence" value="ECO:0007669"/>
    <property type="project" value="InterPro"/>
</dbReference>
<dbReference type="Proteomes" id="UP000075806">
    <property type="component" value="Unassembled WGS sequence"/>
</dbReference>
<dbReference type="Pfam" id="PF07690">
    <property type="entry name" value="MFS_1"/>
    <property type="match status" value="1"/>
</dbReference>
<evidence type="ECO:0000256" key="5">
    <source>
        <dbReference type="ARBA" id="ARBA00022989"/>
    </source>
</evidence>
<evidence type="ECO:0000259" key="8">
    <source>
        <dbReference type="PROSITE" id="PS50850"/>
    </source>
</evidence>
<dbReference type="InterPro" id="IPR020846">
    <property type="entry name" value="MFS_dom"/>
</dbReference>
<evidence type="ECO:0000256" key="6">
    <source>
        <dbReference type="ARBA" id="ARBA00023136"/>
    </source>
</evidence>
<keyword evidence="4 7" id="KW-0812">Transmembrane</keyword>
<dbReference type="PROSITE" id="PS50850">
    <property type="entry name" value="MFS"/>
    <property type="match status" value="1"/>
</dbReference>
<dbReference type="InterPro" id="IPR022324">
    <property type="entry name" value="Bacilysin_exporter_BacE_put"/>
</dbReference>
<keyword evidence="6 7" id="KW-0472">Membrane</keyword>
<dbReference type="InterPro" id="IPR036259">
    <property type="entry name" value="MFS_trans_sf"/>
</dbReference>
<name>A0A161PKH6_9BACI</name>
<dbReference type="InterPro" id="IPR011701">
    <property type="entry name" value="MFS"/>
</dbReference>
<feature type="transmembrane region" description="Helical" evidence="7">
    <location>
        <begin position="136"/>
        <end position="155"/>
    </location>
</feature>
<evidence type="ECO:0000256" key="7">
    <source>
        <dbReference type="SAM" id="Phobius"/>
    </source>
</evidence>
<dbReference type="OrthoDB" id="2156306at2"/>
<keyword evidence="5 7" id="KW-1133">Transmembrane helix</keyword>
<keyword evidence="3" id="KW-1003">Cell membrane</keyword>
<organism evidence="9 10">
    <name type="scientific">Alkalihalobacillus trypoxylicola</name>
    <dbReference type="NCBI Taxonomy" id="519424"/>
    <lineage>
        <taxon>Bacteria</taxon>
        <taxon>Bacillati</taxon>
        <taxon>Bacillota</taxon>
        <taxon>Bacilli</taxon>
        <taxon>Bacillales</taxon>
        <taxon>Bacillaceae</taxon>
        <taxon>Alkalihalobacillus</taxon>
    </lineage>
</organism>
<feature type="transmembrane region" description="Helical" evidence="7">
    <location>
        <begin position="281"/>
        <end position="300"/>
    </location>
</feature>
<dbReference type="EMBL" id="LTAO01000002">
    <property type="protein sequence ID" value="KYG34420.1"/>
    <property type="molecule type" value="Genomic_DNA"/>
</dbReference>
<sequence length="405" mass="45160">MNWKAPLLLLIGIGISNIGAWVYLLALNLMVLIKTDYSPFAVAVLYMLIPIATIVTNVWAGSFIDRLNKRKLMITLDFVRAAFIFCLPFLDSLFFIYVLVFIINMGSSIFESTSLVYMTKLVPKESRKRFNSLRNFIQSSGFILGPSIAGLLFVISTPQMAIFINSMALVLSAFVIMLLPNVDQRDEEVIYTRITFAVVKEDWNIVLAFGRKHLHVTRVYLLFGGFGVFLASIDSLEAAFATKVLLFSESTYGFLVGIAGLGMVAGSLFNVWFAKVLKLNVLMGLGAVITPIGYLIFAFSTSFMGASIGFFIITFAITSAHVGFLTFYQNHIPVSIMGRFTNLVGLVEASSTVIMVALIGLFAEWFTIRPVYMVSSAVFLLIGFYIYRVVMNKEKENFYKEEMSG</sequence>
<feature type="transmembrane region" description="Helical" evidence="7">
    <location>
        <begin position="161"/>
        <end position="179"/>
    </location>
</feature>
<keyword evidence="10" id="KW-1185">Reference proteome</keyword>
<evidence type="ECO:0000256" key="2">
    <source>
        <dbReference type="ARBA" id="ARBA00022448"/>
    </source>
</evidence>
<feature type="transmembrane region" description="Helical" evidence="7">
    <location>
        <begin position="219"/>
        <end position="240"/>
    </location>
</feature>
<comment type="caution">
    <text evidence="9">The sequence shown here is derived from an EMBL/GenBank/DDBJ whole genome shotgun (WGS) entry which is preliminary data.</text>
</comment>
<feature type="transmembrane region" description="Helical" evidence="7">
    <location>
        <begin position="371"/>
        <end position="390"/>
    </location>
</feature>
<evidence type="ECO:0000256" key="3">
    <source>
        <dbReference type="ARBA" id="ARBA00022475"/>
    </source>
</evidence>
<feature type="transmembrane region" description="Helical" evidence="7">
    <location>
        <begin position="306"/>
        <end position="328"/>
    </location>
</feature>